<accession>D3DG38</accession>
<dbReference type="PROSITE" id="PS51257">
    <property type="entry name" value="PROKAR_LIPOPROTEIN"/>
    <property type="match status" value="1"/>
</dbReference>
<organism evidence="2 3">
    <name type="scientific">Hydrogenobacter thermophilus (strain DSM 6534 / IAM 12695 / TK-6)</name>
    <dbReference type="NCBI Taxonomy" id="608538"/>
    <lineage>
        <taxon>Bacteria</taxon>
        <taxon>Pseudomonadati</taxon>
        <taxon>Aquificota</taxon>
        <taxon>Aquificia</taxon>
        <taxon>Aquificales</taxon>
        <taxon>Aquificaceae</taxon>
        <taxon>Hydrogenobacter</taxon>
    </lineage>
</organism>
<reference evidence="2 3" key="1">
    <citation type="journal article" date="2010" name="J. Bacteriol.">
        <title>Complete genome sequence of the thermophilic, obligately chemolithoautotrophic hydrogen-oxidizing bacterium Hydrogenobacter thermophilus TK-6.</title>
        <authorList>
            <person name="Arai H."/>
            <person name="Kanbe H."/>
            <person name="Ishii M."/>
            <person name="Igarashi Y."/>
        </authorList>
    </citation>
    <scope>NUCLEOTIDE SEQUENCE [LARGE SCALE GENOMIC DNA]</scope>
    <source>
        <strain evidence="3">DSM 6534 / IAM 12695 / TK-6 [Tokyo]</strain>
    </source>
</reference>
<dbReference type="Proteomes" id="UP000002574">
    <property type="component" value="Chromosome"/>
</dbReference>
<feature type="chain" id="PRO_5003042968" description="Lipoprotein" evidence="1">
    <location>
        <begin position="20"/>
        <end position="100"/>
    </location>
</feature>
<dbReference type="AlphaFoldDB" id="D3DG38"/>
<keyword evidence="1" id="KW-0732">Signal</keyword>
<proteinExistence type="predicted"/>
<gene>
    <name evidence="2" type="ordered locus">HTH_0324</name>
</gene>
<evidence type="ECO:0008006" key="4">
    <source>
        <dbReference type="Google" id="ProtNLM"/>
    </source>
</evidence>
<evidence type="ECO:0000313" key="3">
    <source>
        <dbReference type="Proteomes" id="UP000002574"/>
    </source>
</evidence>
<dbReference type="KEGG" id="hth:HTH_0324"/>
<dbReference type="EMBL" id="AP011112">
    <property type="protein sequence ID" value="BAI68790.1"/>
    <property type="molecule type" value="Genomic_DNA"/>
</dbReference>
<protein>
    <recommendedName>
        <fullName evidence="4">Lipoprotein</fullName>
    </recommendedName>
</protein>
<keyword evidence="3" id="KW-1185">Reference proteome</keyword>
<evidence type="ECO:0000313" key="2">
    <source>
        <dbReference type="EMBL" id="BAI68790.1"/>
    </source>
</evidence>
<sequence length="100" mass="11607">MSCMKYLMLFVMIFTLGCATVNKKLDPKAKLFYERGYEGQMDFKVLVKDEPCKERIRSSYRVKVEGGDFLVLTLTHSELKKLLQDDCITFVSATQRLEPK</sequence>
<name>D3DG38_HYDTT</name>
<feature type="signal peptide" evidence="1">
    <location>
        <begin position="1"/>
        <end position="19"/>
    </location>
</feature>
<evidence type="ECO:0000256" key="1">
    <source>
        <dbReference type="SAM" id="SignalP"/>
    </source>
</evidence>